<evidence type="ECO:0000313" key="2">
    <source>
        <dbReference type="Proteomes" id="UP000324091"/>
    </source>
</evidence>
<dbReference type="AlphaFoldDB" id="A0A5C6MTT3"/>
<accession>A0A5C6MTT3</accession>
<sequence length="68" mass="8030">MNQTVCNKHISKLYHRLHPGPVTRSSQCSWNTVIYINFNAIFDHADSFVNVEYMINFNRLVFHFLNVS</sequence>
<proteinExistence type="predicted"/>
<gene>
    <name evidence="1" type="ORF">D4764_07G0009840</name>
</gene>
<dbReference type="Proteomes" id="UP000324091">
    <property type="component" value="Chromosome 7"/>
</dbReference>
<name>A0A5C6MTT3_9TELE</name>
<reference evidence="1 2" key="1">
    <citation type="submission" date="2019-04" db="EMBL/GenBank/DDBJ databases">
        <title>Chromosome genome assembly for Takifugu flavidus.</title>
        <authorList>
            <person name="Xiao S."/>
        </authorList>
    </citation>
    <scope>NUCLEOTIDE SEQUENCE [LARGE SCALE GENOMIC DNA]</scope>
    <source>
        <strain evidence="1">HTHZ2018</strain>
        <tissue evidence="1">Muscle</tissue>
    </source>
</reference>
<dbReference type="EMBL" id="RHFK02000020">
    <property type="protein sequence ID" value="TWW58265.1"/>
    <property type="molecule type" value="Genomic_DNA"/>
</dbReference>
<protein>
    <submittedName>
        <fullName evidence="1">Uncharacterized protein</fullName>
    </submittedName>
</protein>
<evidence type="ECO:0000313" key="1">
    <source>
        <dbReference type="EMBL" id="TWW58265.1"/>
    </source>
</evidence>
<comment type="caution">
    <text evidence="1">The sequence shown here is derived from an EMBL/GenBank/DDBJ whole genome shotgun (WGS) entry which is preliminary data.</text>
</comment>
<keyword evidence="2" id="KW-1185">Reference proteome</keyword>
<organism evidence="1 2">
    <name type="scientific">Takifugu flavidus</name>
    <name type="common">sansaifugu</name>
    <dbReference type="NCBI Taxonomy" id="433684"/>
    <lineage>
        <taxon>Eukaryota</taxon>
        <taxon>Metazoa</taxon>
        <taxon>Chordata</taxon>
        <taxon>Craniata</taxon>
        <taxon>Vertebrata</taxon>
        <taxon>Euteleostomi</taxon>
        <taxon>Actinopterygii</taxon>
        <taxon>Neopterygii</taxon>
        <taxon>Teleostei</taxon>
        <taxon>Neoteleostei</taxon>
        <taxon>Acanthomorphata</taxon>
        <taxon>Eupercaria</taxon>
        <taxon>Tetraodontiformes</taxon>
        <taxon>Tetradontoidea</taxon>
        <taxon>Tetraodontidae</taxon>
        <taxon>Takifugu</taxon>
    </lineage>
</organism>